<sequence length="272" mass="30598">MSQKLEIIILAENNVEKRKLLAEHGLSFYFKYKGQKYLFDTGQGEVLFSNAEKLGIDLASIDTVFLSHGHDDHTGGLKKLLQINPEIRVFAHSEIFLPKYKNTERGLEFIGTELKKSEINNFEAAETAITAAAGIYNTGEIPARRETYINPRYIVKKEGKEIIDHFNDDTSLYIETESGIVILLGCSHKGVKNIINEIKAEVGDRKIAAILGGMHLKRATSKELEDLIDYFEEINFELLAPMHCTGRVAAVKFKGAFGDRVRLVSVGDRFEF</sequence>
<dbReference type="Gene3D" id="3.60.15.10">
    <property type="entry name" value="Ribonuclease Z/Hydroxyacylglutathione hydrolase-like"/>
    <property type="match status" value="1"/>
</dbReference>
<dbReference type="EMBL" id="FTNC01000018">
    <property type="protein sequence ID" value="SIR25755.1"/>
    <property type="molecule type" value="Genomic_DNA"/>
</dbReference>
<dbReference type="RefSeq" id="WP_076545561.1">
    <property type="nucleotide sequence ID" value="NZ_FTNC01000018.1"/>
</dbReference>
<proteinExistence type="predicted"/>
<dbReference type="GO" id="GO:0016740">
    <property type="term" value="F:transferase activity"/>
    <property type="evidence" value="ECO:0007669"/>
    <property type="project" value="TreeGrafter"/>
</dbReference>
<dbReference type="CDD" id="cd07713">
    <property type="entry name" value="DHPS-like_MBL-fold"/>
    <property type="match status" value="1"/>
</dbReference>
<dbReference type="PANTHER" id="PTHR13754">
    <property type="entry name" value="METALLO-BETA-LACTAMASE SUPERFAMILY PROTEIN"/>
    <property type="match status" value="1"/>
</dbReference>
<dbReference type="SMART" id="SM00849">
    <property type="entry name" value="Lactamase_B"/>
    <property type="match status" value="1"/>
</dbReference>
<dbReference type="Pfam" id="PF00753">
    <property type="entry name" value="Lactamase_B"/>
    <property type="match status" value="1"/>
</dbReference>
<dbReference type="STRING" id="56779.SAMN05421834_1183"/>
<gene>
    <name evidence="2" type="ORF">SAMN05421834_1183</name>
</gene>
<reference evidence="3" key="1">
    <citation type="submission" date="2017-01" db="EMBL/GenBank/DDBJ databases">
        <authorList>
            <person name="Varghese N."/>
            <person name="Submissions S."/>
        </authorList>
    </citation>
    <scope>NUCLEOTIDE SEQUENCE [LARGE SCALE GENOMIC DNA]</scope>
    <source>
        <strain evidence="3">ATCC 700103</strain>
    </source>
</reference>
<evidence type="ECO:0000313" key="3">
    <source>
        <dbReference type="Proteomes" id="UP000185669"/>
    </source>
</evidence>
<dbReference type="InterPro" id="IPR041712">
    <property type="entry name" value="DHPS-like_MBL-fold"/>
</dbReference>
<name>A0A1N6ZG44_9FIRM</name>
<evidence type="ECO:0000259" key="1">
    <source>
        <dbReference type="SMART" id="SM00849"/>
    </source>
</evidence>
<keyword evidence="3" id="KW-1185">Reference proteome</keyword>
<evidence type="ECO:0000313" key="2">
    <source>
        <dbReference type="EMBL" id="SIR25755.1"/>
    </source>
</evidence>
<dbReference type="InterPro" id="IPR036866">
    <property type="entry name" value="RibonucZ/Hydroxyglut_hydro"/>
</dbReference>
<feature type="domain" description="Metallo-beta-lactamase" evidence="1">
    <location>
        <begin position="24"/>
        <end position="243"/>
    </location>
</feature>
<dbReference type="SUPFAM" id="SSF56281">
    <property type="entry name" value="Metallo-hydrolase/oxidoreductase"/>
    <property type="match status" value="1"/>
</dbReference>
<dbReference type="PANTHER" id="PTHR13754:SF13">
    <property type="entry name" value="METALLO-BETA-LACTAMASE SUPERFAMILY PROTEIN (AFU_ORTHOLOGUE AFUA_3G07630)"/>
    <property type="match status" value="1"/>
</dbReference>
<dbReference type="InterPro" id="IPR052926">
    <property type="entry name" value="Metallo-beta-lactamase_dom"/>
</dbReference>
<organism evidence="2 3">
    <name type="scientific">Halanaerobium kushneri</name>
    <dbReference type="NCBI Taxonomy" id="56779"/>
    <lineage>
        <taxon>Bacteria</taxon>
        <taxon>Bacillati</taxon>
        <taxon>Bacillota</taxon>
        <taxon>Clostridia</taxon>
        <taxon>Halanaerobiales</taxon>
        <taxon>Halanaerobiaceae</taxon>
        <taxon>Halanaerobium</taxon>
    </lineage>
</organism>
<accession>A0A1N6ZG44</accession>
<protein>
    <submittedName>
        <fullName evidence="2">7,8-dihydropterin-6-yl-methyl-4-(Beta-D-ribofuranosyl)aminobenzene 5'-phosphate synthase</fullName>
    </submittedName>
</protein>
<dbReference type="AlphaFoldDB" id="A0A1N6ZG44"/>
<dbReference type="InterPro" id="IPR001279">
    <property type="entry name" value="Metallo-B-lactamas"/>
</dbReference>
<dbReference type="OrthoDB" id="9803916at2"/>
<dbReference type="Proteomes" id="UP000185669">
    <property type="component" value="Unassembled WGS sequence"/>
</dbReference>